<sequence>MPVIENDDDLRPEKVDLENQEWDSRPEFQLNPVKKKQKVAMVHGAVNNCRTNVLLDSGATVSMLRMDLARRLKLNLTHGKPLRVTGLGGIPTIITARTEVKITLSPRVVYVIELWVANIGEGVDEFDFVFEKDSSNFRTKRTSFWQEQDPFGKLMAWTYLYARTNRYISDPENNPLSEFTMGRTTLKEKW</sequence>
<dbReference type="PROSITE" id="PS00141">
    <property type="entry name" value="ASP_PROTEASE"/>
    <property type="match status" value="1"/>
</dbReference>
<evidence type="ECO:0000313" key="2">
    <source>
        <dbReference type="Proteomes" id="UP000198211"/>
    </source>
</evidence>
<proteinExistence type="predicted"/>
<reference evidence="2" key="1">
    <citation type="submission" date="2017-03" db="EMBL/GenBank/DDBJ databases">
        <title>Phytopthora megakarya and P. palmivora, two closely related causual agents of cacao black pod achieved similar genome size and gene model numbers by different mechanisms.</title>
        <authorList>
            <person name="Ali S."/>
            <person name="Shao J."/>
            <person name="Larry D.J."/>
            <person name="Kronmiller B."/>
            <person name="Shen D."/>
            <person name="Strem M.D."/>
            <person name="Melnick R.L."/>
            <person name="Guiltinan M.J."/>
            <person name="Tyler B.M."/>
            <person name="Meinhardt L.W."/>
            <person name="Bailey B.A."/>
        </authorList>
    </citation>
    <scope>NUCLEOTIDE SEQUENCE [LARGE SCALE GENOMIC DNA]</scope>
    <source>
        <strain evidence="2">zdho120</strain>
    </source>
</reference>
<dbReference type="Proteomes" id="UP000198211">
    <property type="component" value="Unassembled WGS sequence"/>
</dbReference>
<comment type="caution">
    <text evidence="1">The sequence shown here is derived from an EMBL/GenBank/DDBJ whole genome shotgun (WGS) entry which is preliminary data.</text>
</comment>
<dbReference type="AlphaFoldDB" id="A0A225W6E9"/>
<name>A0A225W6E9_9STRA</name>
<dbReference type="GO" id="GO:0006508">
    <property type="term" value="P:proteolysis"/>
    <property type="evidence" value="ECO:0007669"/>
    <property type="project" value="InterPro"/>
</dbReference>
<dbReference type="SUPFAM" id="SSF50630">
    <property type="entry name" value="Acid proteases"/>
    <property type="match status" value="1"/>
</dbReference>
<accession>A0A225W6E9</accession>
<protein>
    <recommendedName>
        <fullName evidence="3">Peptidase A2 domain-containing protein</fullName>
    </recommendedName>
</protein>
<dbReference type="GO" id="GO:0004190">
    <property type="term" value="F:aspartic-type endopeptidase activity"/>
    <property type="evidence" value="ECO:0007669"/>
    <property type="project" value="InterPro"/>
</dbReference>
<dbReference type="EMBL" id="NBNE01001610">
    <property type="protein sequence ID" value="OWZ13323.1"/>
    <property type="molecule type" value="Genomic_DNA"/>
</dbReference>
<organism evidence="1 2">
    <name type="scientific">Phytophthora megakarya</name>
    <dbReference type="NCBI Taxonomy" id="4795"/>
    <lineage>
        <taxon>Eukaryota</taxon>
        <taxon>Sar</taxon>
        <taxon>Stramenopiles</taxon>
        <taxon>Oomycota</taxon>
        <taxon>Peronosporomycetes</taxon>
        <taxon>Peronosporales</taxon>
        <taxon>Peronosporaceae</taxon>
        <taxon>Phytophthora</taxon>
    </lineage>
</organism>
<gene>
    <name evidence="1" type="ORF">PHMEG_00013371</name>
</gene>
<evidence type="ECO:0008006" key="3">
    <source>
        <dbReference type="Google" id="ProtNLM"/>
    </source>
</evidence>
<dbReference type="Gene3D" id="2.40.70.10">
    <property type="entry name" value="Acid Proteases"/>
    <property type="match status" value="1"/>
</dbReference>
<dbReference type="Pfam" id="PF13650">
    <property type="entry name" value="Asp_protease_2"/>
    <property type="match status" value="1"/>
</dbReference>
<evidence type="ECO:0000313" key="1">
    <source>
        <dbReference type="EMBL" id="OWZ13323.1"/>
    </source>
</evidence>
<dbReference type="InterPro" id="IPR001969">
    <property type="entry name" value="Aspartic_peptidase_AS"/>
</dbReference>
<dbReference type="InterPro" id="IPR021109">
    <property type="entry name" value="Peptidase_aspartic_dom_sf"/>
</dbReference>
<keyword evidence="2" id="KW-1185">Reference proteome</keyword>